<keyword evidence="5" id="KW-1185">Reference proteome</keyword>
<dbReference type="AlphaFoldDB" id="A0AAN8PSM3"/>
<feature type="compositionally biased region" description="Basic and acidic residues" evidence="1">
    <location>
        <begin position="50"/>
        <end position="61"/>
    </location>
</feature>
<dbReference type="PANTHER" id="PTHR45749:SF23">
    <property type="entry name" value="ZINC FINGER MYM-TYPE PROTEIN 1-LIKE"/>
    <property type="match status" value="1"/>
</dbReference>
<feature type="region of interest" description="Disordered" evidence="1">
    <location>
        <begin position="1"/>
        <end position="139"/>
    </location>
</feature>
<dbReference type="InterPro" id="IPR012337">
    <property type="entry name" value="RNaseH-like_sf"/>
</dbReference>
<organism evidence="4 5">
    <name type="scientific">Patella caerulea</name>
    <name type="common">Rayed Mediterranean limpet</name>
    <dbReference type="NCBI Taxonomy" id="87958"/>
    <lineage>
        <taxon>Eukaryota</taxon>
        <taxon>Metazoa</taxon>
        <taxon>Spiralia</taxon>
        <taxon>Lophotrochozoa</taxon>
        <taxon>Mollusca</taxon>
        <taxon>Gastropoda</taxon>
        <taxon>Patellogastropoda</taxon>
        <taxon>Patelloidea</taxon>
        <taxon>Patellidae</taxon>
        <taxon>Patella</taxon>
    </lineage>
</organism>
<dbReference type="SUPFAM" id="SSF53098">
    <property type="entry name" value="Ribonuclease H-like"/>
    <property type="match status" value="1"/>
</dbReference>
<accession>A0AAN8PSM3</accession>
<evidence type="ECO:0000256" key="1">
    <source>
        <dbReference type="SAM" id="MobiDB-lite"/>
    </source>
</evidence>
<dbReference type="Pfam" id="PF14291">
    <property type="entry name" value="DUF4371"/>
    <property type="match status" value="1"/>
</dbReference>
<feature type="domain" description="DUF4371" evidence="3">
    <location>
        <begin position="267"/>
        <end position="463"/>
    </location>
</feature>
<sequence length="866" mass="97063">MSGEDRHGSRGARHFLSGYEKRKRAKEKEEREKVVVAKTRKISDFFAQRGETDDGKEKEVEIESNVTVPTEKDASVSGPSALSCESVIRSPQSNDPDTDTSENSDGKGDDGQTTGTSENSDGNEDDSQTEREVEGDIGNWPSVISEAMINHWVSSDRSELQCCDGPFDHSLRPGTEGDRKERSCSKSIFSRKLQNGEIVKRTWLSYSRATGKVYCLVCKLFGGIGALSADGFDDWKHAIHKLDEHERSPKHCTNIVAFSARSITAGRIDEELAKQADEIKLYWREVIKRCVSVIKFLSERGLSFRGSDENIGSPKNGNYLGLLEVLSQYDSFLAQHIQKHANKGTGHTSYLSSTICEELIALLGQKVTEDIVSRLQRAKYYSFTVESTPDVSHSDQLTVVVRYIESGGKTVERFLTFLENTGHTGRQQATALLEYFTSVGIDISNCRGQSYDNAANMSGRYQGMQALIKTENPLAVFVPCFAHSLNLVGQSACGSCRLATAFFGFVEQIYVFFTASTARYKVLKAALTGENIPVPKHLSDTRWSAHHDATKALHLGYNKIMEALDEISNDAQQKGDTRHMADQLYQTMCKLETGFYVGFWATVLERFHRTSVSLQSQSTDLNTAVELLKSLRVFVESLRDRFDDFLTDGIERSGTNDFDAPRSRKRNVRLDPLDYGRAEEASLSPEDAFRVNGFVCVIDVLRSELDKRTNAYSELNDRFGFLRLLNDMTPEDIRKSASMVVKIYQNDLSPELSEEMVHFQALMKQTEKELTEASMYEMIVDRNISDTFPNVAVLLRIYLSLMVTNCSGERSFSKLKLIKNNLRSVMGQSRLVSLTILATESDVLRALDTDQLITDFAGKKARKKVI</sequence>
<dbReference type="PANTHER" id="PTHR45749">
    <property type="match status" value="1"/>
</dbReference>
<evidence type="ECO:0000259" key="3">
    <source>
        <dbReference type="Pfam" id="PF14291"/>
    </source>
</evidence>
<evidence type="ECO:0000313" key="5">
    <source>
        <dbReference type="Proteomes" id="UP001347796"/>
    </source>
</evidence>
<dbReference type="InterPro" id="IPR025398">
    <property type="entry name" value="DUF4371"/>
</dbReference>
<dbReference type="GO" id="GO:0046983">
    <property type="term" value="F:protein dimerization activity"/>
    <property type="evidence" value="ECO:0007669"/>
    <property type="project" value="InterPro"/>
</dbReference>
<evidence type="ECO:0000313" key="4">
    <source>
        <dbReference type="EMBL" id="KAK6182593.1"/>
    </source>
</evidence>
<dbReference type="Proteomes" id="UP001347796">
    <property type="component" value="Unassembled WGS sequence"/>
</dbReference>
<comment type="caution">
    <text evidence="4">The sequence shown here is derived from an EMBL/GenBank/DDBJ whole genome shotgun (WGS) entry which is preliminary data.</text>
</comment>
<evidence type="ECO:0000259" key="2">
    <source>
        <dbReference type="Pfam" id="PF05699"/>
    </source>
</evidence>
<dbReference type="Pfam" id="PF05699">
    <property type="entry name" value="Dimer_Tnp_hAT"/>
    <property type="match status" value="1"/>
</dbReference>
<dbReference type="InterPro" id="IPR008906">
    <property type="entry name" value="HATC_C_dom"/>
</dbReference>
<feature type="compositionally biased region" description="Basic and acidic residues" evidence="1">
    <location>
        <begin position="26"/>
        <end position="35"/>
    </location>
</feature>
<protein>
    <recommendedName>
        <fullName evidence="6">TTF-type domain-containing protein</fullName>
    </recommendedName>
</protein>
<dbReference type="EMBL" id="JAZGQO010000007">
    <property type="protein sequence ID" value="KAK6182593.1"/>
    <property type="molecule type" value="Genomic_DNA"/>
</dbReference>
<evidence type="ECO:0008006" key="6">
    <source>
        <dbReference type="Google" id="ProtNLM"/>
    </source>
</evidence>
<reference evidence="4 5" key="1">
    <citation type="submission" date="2024-01" db="EMBL/GenBank/DDBJ databases">
        <title>The genome of the rayed Mediterranean limpet Patella caerulea (Linnaeus, 1758).</title>
        <authorList>
            <person name="Anh-Thu Weber A."/>
            <person name="Halstead-Nussloch G."/>
        </authorList>
    </citation>
    <scope>NUCLEOTIDE SEQUENCE [LARGE SCALE GENOMIC DNA]</scope>
    <source>
        <strain evidence="4">AATW-2023a</strain>
        <tissue evidence="4">Whole specimen</tissue>
    </source>
</reference>
<name>A0AAN8PSM3_PATCE</name>
<proteinExistence type="predicted"/>
<feature type="domain" description="HAT C-terminal dimerisation" evidence="2">
    <location>
        <begin position="785"/>
        <end position="842"/>
    </location>
</feature>
<gene>
    <name evidence="4" type="ORF">SNE40_010243</name>
</gene>